<keyword evidence="2" id="KW-1133">Transmembrane helix</keyword>
<dbReference type="EMBL" id="JBHTFQ010000006">
    <property type="protein sequence ID" value="MFC7705014.1"/>
    <property type="molecule type" value="Genomic_DNA"/>
</dbReference>
<dbReference type="PANTHER" id="PTHR34700">
    <property type="entry name" value="POTASSIUM BINDING PROTEIN KBP"/>
    <property type="match status" value="1"/>
</dbReference>
<feature type="region of interest" description="Disordered" evidence="1">
    <location>
        <begin position="196"/>
        <end position="265"/>
    </location>
</feature>
<keyword evidence="5" id="KW-1185">Reference proteome</keyword>
<proteinExistence type="predicted"/>
<feature type="domain" description="LysM" evidence="3">
    <location>
        <begin position="427"/>
        <end position="476"/>
    </location>
</feature>
<evidence type="ECO:0000256" key="2">
    <source>
        <dbReference type="SAM" id="Phobius"/>
    </source>
</evidence>
<feature type="compositionally biased region" description="Low complexity" evidence="1">
    <location>
        <begin position="67"/>
        <end position="80"/>
    </location>
</feature>
<sequence>MAGQDQAAKVRRLPVMVGAGLVGAGVAVVAVALWAWLALPRPTPEVTAALAPAESEGGADSPVPMSEPATGPDPAAAPADPEAPRPPRFDTVRHGPDGATLVAGFAAPGAEVAILIDGAEAARVAAAPSGAFVAMFDVAPSDAPRVLTLGLALEGDEMLMAEQSVILAPRVAALAEPAPSGDGAEDPTLPHAGSELATAEAAASGPADSGGTSSDPAVVERAAPEPTAPEAAPAQPALPQLAGSATPADPAQSADPASAAAEPAPSVLAEAAGARPEAGAVGVPAAAGPDGAAADPVAEAGAGATAVLLADAEGVRLLGAGPADNVVVDTITYGLDGEVQLAGRATGEGHVRLYLDNQDVTTAEITPGRDWTAAIEGVAQGVYTLRIDELDAEGTVVSRYETPFQREDPAQLAAVSPDLPPDGMQLRAITVQPGYTLWGIARAEYGRGIEYLRVYEANRSQIRNPDLIYPGQIFTMPD</sequence>
<accession>A0ABW2UNF0</accession>
<dbReference type="RefSeq" id="WP_377404148.1">
    <property type="nucleotide sequence ID" value="NZ_JBHTFQ010000006.1"/>
</dbReference>
<dbReference type="InterPro" id="IPR018392">
    <property type="entry name" value="LysM"/>
</dbReference>
<dbReference type="Proteomes" id="UP001596516">
    <property type="component" value="Unassembled WGS sequence"/>
</dbReference>
<feature type="compositionally biased region" description="Basic and acidic residues" evidence="1">
    <location>
        <begin position="82"/>
        <end position="95"/>
    </location>
</feature>
<evidence type="ECO:0000313" key="5">
    <source>
        <dbReference type="Proteomes" id="UP001596516"/>
    </source>
</evidence>
<dbReference type="Pfam" id="PF01476">
    <property type="entry name" value="LysM"/>
    <property type="match status" value="1"/>
</dbReference>
<evidence type="ECO:0000256" key="1">
    <source>
        <dbReference type="SAM" id="MobiDB-lite"/>
    </source>
</evidence>
<dbReference type="Gene3D" id="3.10.350.10">
    <property type="entry name" value="LysM domain"/>
    <property type="match status" value="1"/>
</dbReference>
<evidence type="ECO:0000259" key="3">
    <source>
        <dbReference type="PROSITE" id="PS51782"/>
    </source>
</evidence>
<dbReference type="InterPro" id="IPR052196">
    <property type="entry name" value="Bact_Kbp"/>
</dbReference>
<dbReference type="CDD" id="cd00118">
    <property type="entry name" value="LysM"/>
    <property type="match status" value="1"/>
</dbReference>
<name>A0ABW2UNF0_9RHOB</name>
<feature type="transmembrane region" description="Helical" evidence="2">
    <location>
        <begin position="12"/>
        <end position="37"/>
    </location>
</feature>
<keyword evidence="2" id="KW-0812">Transmembrane</keyword>
<comment type="caution">
    <text evidence="4">The sequence shown here is derived from an EMBL/GenBank/DDBJ whole genome shotgun (WGS) entry which is preliminary data.</text>
</comment>
<protein>
    <submittedName>
        <fullName evidence="4">LysM peptidoglycan-binding domain-containing protein</fullName>
    </submittedName>
</protein>
<dbReference type="PROSITE" id="PS51782">
    <property type="entry name" value="LYSM"/>
    <property type="match status" value="1"/>
</dbReference>
<dbReference type="InterPro" id="IPR036779">
    <property type="entry name" value="LysM_dom_sf"/>
</dbReference>
<reference evidence="5" key="1">
    <citation type="journal article" date="2019" name="Int. J. Syst. Evol. Microbiol.">
        <title>The Global Catalogue of Microorganisms (GCM) 10K type strain sequencing project: providing services to taxonomists for standard genome sequencing and annotation.</title>
        <authorList>
            <consortium name="The Broad Institute Genomics Platform"/>
            <consortium name="The Broad Institute Genome Sequencing Center for Infectious Disease"/>
            <person name="Wu L."/>
            <person name="Ma J."/>
        </authorList>
    </citation>
    <scope>NUCLEOTIDE SEQUENCE [LARGE SCALE GENOMIC DNA]</scope>
    <source>
        <strain evidence="5">CGMCC 1.12750</strain>
    </source>
</reference>
<gene>
    <name evidence="4" type="ORF">ACFQXB_12480</name>
</gene>
<keyword evidence="2" id="KW-0472">Membrane</keyword>
<feature type="region of interest" description="Disordered" evidence="1">
    <location>
        <begin position="50"/>
        <end position="95"/>
    </location>
</feature>
<evidence type="ECO:0000313" key="4">
    <source>
        <dbReference type="EMBL" id="MFC7705014.1"/>
    </source>
</evidence>
<organism evidence="4 5">
    <name type="scientific">Plastorhodobacter daqingensis</name>
    <dbReference type="NCBI Taxonomy" id="1387281"/>
    <lineage>
        <taxon>Bacteria</taxon>
        <taxon>Pseudomonadati</taxon>
        <taxon>Pseudomonadota</taxon>
        <taxon>Alphaproteobacteria</taxon>
        <taxon>Rhodobacterales</taxon>
        <taxon>Paracoccaceae</taxon>
        <taxon>Plastorhodobacter</taxon>
    </lineage>
</organism>
<dbReference type="PANTHER" id="PTHR34700:SF4">
    <property type="entry name" value="PHAGE-LIKE ELEMENT PBSX PROTEIN XKDP"/>
    <property type="match status" value="1"/>
</dbReference>